<sequence>MSSSVITREVQIPGIGPEDATWTAAEDAALEDVLEPLEAVRVHQHLDVVEVCLGWERNNRYSVYNTTGEQILYVYEATQCYARQCYGSLREFTLIVTDNDDNRLLYLQRPLRCSSRCFYSCCCLQEMSIHTPPDSLLALVKERWSCCIPEYELVTPEGSALFQMEGSCFHCRCCCSISFVVRNDSGVEVATIRKEWGGCKELIGACNDFTIKYLNGLSSNDKVSIFAAAFLLDFNYFERHGKCF</sequence>
<protein>
    <recommendedName>
        <fullName evidence="2">Phospholipid scramblase</fullName>
    </recommendedName>
</protein>
<comment type="caution">
    <text evidence="3">The sequence shown here is derived from an EMBL/GenBank/DDBJ whole genome shotgun (WGS) entry which is preliminary data.</text>
</comment>
<dbReference type="InterPro" id="IPR005552">
    <property type="entry name" value="Scramblase"/>
</dbReference>
<dbReference type="AlphaFoldDB" id="A0A8S3YY48"/>
<dbReference type="Pfam" id="PF03803">
    <property type="entry name" value="Scramblase"/>
    <property type="match status" value="1"/>
</dbReference>
<keyword evidence="4" id="KW-1185">Reference proteome</keyword>
<dbReference type="EMBL" id="CAJHNH020001132">
    <property type="protein sequence ID" value="CAG5121649.1"/>
    <property type="molecule type" value="Genomic_DNA"/>
</dbReference>
<reference evidence="3" key="1">
    <citation type="submission" date="2021-04" db="EMBL/GenBank/DDBJ databases">
        <authorList>
            <consortium name="Molecular Ecology Group"/>
        </authorList>
    </citation>
    <scope>NUCLEOTIDE SEQUENCE</scope>
</reference>
<evidence type="ECO:0000256" key="1">
    <source>
        <dbReference type="ARBA" id="ARBA00005350"/>
    </source>
</evidence>
<comment type="cofactor">
    <cofactor evidence="2">
        <name>Ca(2+)</name>
        <dbReference type="ChEBI" id="CHEBI:29108"/>
    </cofactor>
</comment>
<dbReference type="InterPro" id="IPR025659">
    <property type="entry name" value="Tubby-like_C"/>
</dbReference>
<keyword evidence="2" id="KW-0564">Palmitate</keyword>
<dbReference type="GO" id="GO:0017128">
    <property type="term" value="F:phospholipid scramblase activity"/>
    <property type="evidence" value="ECO:0007669"/>
    <property type="project" value="InterPro"/>
</dbReference>
<dbReference type="PANTHER" id="PTHR23248">
    <property type="entry name" value="PHOSPHOLIPID SCRAMBLASE-RELATED"/>
    <property type="match status" value="1"/>
</dbReference>
<evidence type="ECO:0000313" key="4">
    <source>
        <dbReference type="Proteomes" id="UP000678393"/>
    </source>
</evidence>
<accession>A0A8S3YY48</accession>
<comment type="similarity">
    <text evidence="1 2">Belongs to the phospholipid scramblase family.</text>
</comment>
<gene>
    <name evidence="3" type="ORF">CUNI_LOCUS7207</name>
</gene>
<comment type="function">
    <text evidence="2">May mediate accelerated ATP-independent bidirectional transbilayer migration of phospholipids upon binding calcium ions that results in a loss of phospholipid asymmetry in the plasma membrane.</text>
</comment>
<organism evidence="3 4">
    <name type="scientific">Candidula unifasciata</name>
    <dbReference type="NCBI Taxonomy" id="100452"/>
    <lineage>
        <taxon>Eukaryota</taxon>
        <taxon>Metazoa</taxon>
        <taxon>Spiralia</taxon>
        <taxon>Lophotrochozoa</taxon>
        <taxon>Mollusca</taxon>
        <taxon>Gastropoda</taxon>
        <taxon>Heterobranchia</taxon>
        <taxon>Euthyneura</taxon>
        <taxon>Panpulmonata</taxon>
        <taxon>Eupulmonata</taxon>
        <taxon>Stylommatophora</taxon>
        <taxon>Helicina</taxon>
        <taxon>Helicoidea</taxon>
        <taxon>Geomitridae</taxon>
        <taxon>Candidula</taxon>
    </lineage>
</organism>
<dbReference type="Proteomes" id="UP000678393">
    <property type="component" value="Unassembled WGS sequence"/>
</dbReference>
<evidence type="ECO:0000313" key="3">
    <source>
        <dbReference type="EMBL" id="CAG5121649.1"/>
    </source>
</evidence>
<keyword evidence="2" id="KW-0106">Calcium</keyword>
<dbReference type="OrthoDB" id="191150at2759"/>
<dbReference type="GO" id="GO:0005886">
    <property type="term" value="C:plasma membrane"/>
    <property type="evidence" value="ECO:0007669"/>
    <property type="project" value="TreeGrafter"/>
</dbReference>
<dbReference type="SUPFAM" id="SSF54518">
    <property type="entry name" value="Tubby C-terminal domain-like"/>
    <property type="match status" value="1"/>
</dbReference>
<keyword evidence="2" id="KW-0449">Lipoprotein</keyword>
<proteinExistence type="inferred from homology"/>
<dbReference type="PANTHER" id="PTHR23248:SF9">
    <property type="entry name" value="PHOSPHOLIPID SCRAMBLASE"/>
    <property type="match status" value="1"/>
</dbReference>
<evidence type="ECO:0000256" key="2">
    <source>
        <dbReference type="RuleBase" id="RU363116"/>
    </source>
</evidence>
<name>A0A8S3YY48_9EUPU</name>